<dbReference type="AlphaFoldDB" id="A0A0B0P3C3"/>
<sequence>MYRTTLMLKVMYLSVLCKLG</sequence>
<evidence type="ECO:0000313" key="2">
    <source>
        <dbReference type="Proteomes" id="UP000032142"/>
    </source>
</evidence>
<keyword evidence="2" id="KW-1185">Reference proteome</keyword>
<dbReference type="Proteomes" id="UP000032142">
    <property type="component" value="Unassembled WGS sequence"/>
</dbReference>
<gene>
    <name evidence="1" type="ORF">F383_21899</name>
</gene>
<name>A0A0B0P3C3_GOSAR</name>
<dbReference type="EMBL" id="KN409136">
    <property type="protein sequence ID" value="KHG17831.1"/>
    <property type="molecule type" value="Genomic_DNA"/>
</dbReference>
<proteinExistence type="predicted"/>
<reference evidence="2" key="1">
    <citation type="submission" date="2014-09" db="EMBL/GenBank/DDBJ databases">
        <authorList>
            <person name="Mudge J."/>
            <person name="Ramaraj T."/>
            <person name="Lindquist I.E."/>
            <person name="Bharti A.K."/>
            <person name="Sundararajan A."/>
            <person name="Cameron C.T."/>
            <person name="Woodward J.E."/>
            <person name="May G.D."/>
            <person name="Brubaker C."/>
            <person name="Broadhvest J."/>
            <person name="Wilkins T.A."/>
        </authorList>
    </citation>
    <scope>NUCLEOTIDE SEQUENCE</scope>
    <source>
        <strain evidence="2">cv. AKA8401</strain>
    </source>
</reference>
<evidence type="ECO:0000313" key="1">
    <source>
        <dbReference type="EMBL" id="KHG17831.1"/>
    </source>
</evidence>
<accession>A0A0B0P3C3</accession>
<protein>
    <submittedName>
        <fullName evidence="1">Uncharacterized protein</fullName>
    </submittedName>
</protein>
<organism evidence="1 2">
    <name type="scientific">Gossypium arboreum</name>
    <name type="common">Tree cotton</name>
    <name type="synonym">Gossypium nanking</name>
    <dbReference type="NCBI Taxonomy" id="29729"/>
    <lineage>
        <taxon>Eukaryota</taxon>
        <taxon>Viridiplantae</taxon>
        <taxon>Streptophyta</taxon>
        <taxon>Embryophyta</taxon>
        <taxon>Tracheophyta</taxon>
        <taxon>Spermatophyta</taxon>
        <taxon>Magnoliopsida</taxon>
        <taxon>eudicotyledons</taxon>
        <taxon>Gunneridae</taxon>
        <taxon>Pentapetalae</taxon>
        <taxon>rosids</taxon>
        <taxon>malvids</taxon>
        <taxon>Malvales</taxon>
        <taxon>Malvaceae</taxon>
        <taxon>Malvoideae</taxon>
        <taxon>Gossypium</taxon>
    </lineage>
</organism>